<evidence type="ECO:0000256" key="4">
    <source>
        <dbReference type="ARBA" id="ARBA00022692"/>
    </source>
</evidence>
<feature type="transmembrane region" description="Helical" evidence="13">
    <location>
        <begin position="288"/>
        <end position="307"/>
    </location>
</feature>
<dbReference type="PANTHER" id="PTHR26452">
    <property type="entry name" value="OLFACTORY RECEPTOR"/>
    <property type="match status" value="1"/>
</dbReference>
<evidence type="ECO:0000256" key="10">
    <source>
        <dbReference type="ARBA" id="ARBA00023180"/>
    </source>
</evidence>
<dbReference type="InterPro" id="IPR000276">
    <property type="entry name" value="GPCR_Rhodpsn"/>
</dbReference>
<dbReference type="PROSITE" id="PS00237">
    <property type="entry name" value="G_PROTEIN_RECEP_F1_1"/>
    <property type="match status" value="1"/>
</dbReference>
<dbReference type="AlphaFoldDB" id="A0A8C3XPF3"/>
<dbReference type="InterPro" id="IPR000725">
    <property type="entry name" value="Olfact_rcpt"/>
</dbReference>
<feature type="domain" description="G-protein coupled receptors family 1 profile" evidence="14">
    <location>
        <begin position="56"/>
        <end position="305"/>
    </location>
</feature>
<dbReference type="Gene3D" id="1.20.1070.10">
    <property type="entry name" value="Rhodopsin 7-helix transmembrane proteins"/>
    <property type="match status" value="1"/>
</dbReference>
<evidence type="ECO:0000256" key="6">
    <source>
        <dbReference type="ARBA" id="ARBA00022989"/>
    </source>
</evidence>
<keyword evidence="7 12" id="KW-0297">G-protein coupled receptor</keyword>
<dbReference type="GO" id="GO:0005886">
    <property type="term" value="C:plasma membrane"/>
    <property type="evidence" value="ECO:0007669"/>
    <property type="project" value="UniProtKB-SubCell"/>
</dbReference>
<evidence type="ECO:0000256" key="11">
    <source>
        <dbReference type="ARBA" id="ARBA00023224"/>
    </source>
</evidence>
<keyword evidence="10" id="KW-0325">Glycoprotein</keyword>
<dbReference type="CDD" id="cd15911">
    <property type="entry name" value="7tmA_OR11A-like"/>
    <property type="match status" value="1"/>
</dbReference>
<dbReference type="GO" id="GO:0004930">
    <property type="term" value="F:G protein-coupled receptor activity"/>
    <property type="evidence" value="ECO:0007669"/>
    <property type="project" value="UniProtKB-KW"/>
</dbReference>
<keyword evidence="5 13" id="KW-0552">Olfaction</keyword>
<reference evidence="15" key="2">
    <citation type="submission" date="2025-09" db="UniProtKB">
        <authorList>
            <consortium name="Ensembl"/>
        </authorList>
    </citation>
    <scope>IDENTIFICATION</scope>
</reference>
<evidence type="ECO:0000259" key="14">
    <source>
        <dbReference type="PROSITE" id="PS50262"/>
    </source>
</evidence>
<reference evidence="15" key="1">
    <citation type="submission" date="2025-08" db="UniProtKB">
        <authorList>
            <consortium name="Ensembl"/>
        </authorList>
    </citation>
    <scope>IDENTIFICATION</scope>
</reference>
<evidence type="ECO:0000313" key="15">
    <source>
        <dbReference type="Ensembl" id="ENSCSRP00000014412.1"/>
    </source>
</evidence>
<dbReference type="PROSITE" id="PS50262">
    <property type="entry name" value="G_PROTEIN_RECEP_F1_2"/>
    <property type="match status" value="1"/>
</dbReference>
<feature type="transmembrane region" description="Helical" evidence="13">
    <location>
        <begin position="41"/>
        <end position="65"/>
    </location>
</feature>
<feature type="transmembrane region" description="Helical" evidence="13">
    <location>
        <begin position="159"/>
        <end position="183"/>
    </location>
</feature>
<keyword evidence="3 13" id="KW-0716">Sensory transduction</keyword>
<keyword evidence="4 12" id="KW-0812">Transmembrane</keyword>
<feature type="transmembrane region" description="Helical" evidence="13">
    <location>
        <begin position="213"/>
        <end position="241"/>
    </location>
</feature>
<evidence type="ECO:0000256" key="1">
    <source>
        <dbReference type="ARBA" id="ARBA00004651"/>
    </source>
</evidence>
<evidence type="ECO:0000256" key="9">
    <source>
        <dbReference type="ARBA" id="ARBA00023170"/>
    </source>
</evidence>
<dbReference type="PRINTS" id="PR00245">
    <property type="entry name" value="OLFACTORYR"/>
</dbReference>
<evidence type="ECO:0000256" key="7">
    <source>
        <dbReference type="ARBA" id="ARBA00023040"/>
    </source>
</evidence>
<dbReference type="Ensembl" id="ENSCSRT00000015026.1">
    <property type="protein sequence ID" value="ENSCSRP00000014412.1"/>
    <property type="gene ID" value="ENSCSRG00000010881.1"/>
</dbReference>
<keyword evidence="11 12" id="KW-0807">Transducer</keyword>
<keyword evidence="16" id="KW-1185">Reference proteome</keyword>
<feature type="transmembrane region" description="Helical" evidence="13">
    <location>
        <begin position="253"/>
        <end position="276"/>
    </location>
</feature>
<dbReference type="FunFam" id="1.20.1070.10:FF:000010">
    <property type="entry name" value="Olfactory receptor"/>
    <property type="match status" value="1"/>
</dbReference>
<keyword evidence="9 12" id="KW-0675">Receptor</keyword>
<comment type="subcellular location">
    <subcellularLocation>
        <location evidence="1 13">Cell membrane</location>
        <topology evidence="1 13">Multi-pass membrane protein</topology>
    </subcellularLocation>
</comment>
<dbReference type="Pfam" id="PF13853">
    <property type="entry name" value="7tm_4"/>
    <property type="match status" value="1"/>
</dbReference>
<evidence type="ECO:0000256" key="3">
    <source>
        <dbReference type="ARBA" id="ARBA00022606"/>
    </source>
</evidence>
<organism evidence="15 16">
    <name type="scientific">Chelydra serpentina</name>
    <name type="common">Snapping turtle</name>
    <name type="synonym">Testudo serpentina</name>
    <dbReference type="NCBI Taxonomy" id="8475"/>
    <lineage>
        <taxon>Eukaryota</taxon>
        <taxon>Metazoa</taxon>
        <taxon>Chordata</taxon>
        <taxon>Craniata</taxon>
        <taxon>Vertebrata</taxon>
        <taxon>Euteleostomi</taxon>
        <taxon>Archelosauria</taxon>
        <taxon>Testudinata</taxon>
        <taxon>Testudines</taxon>
        <taxon>Cryptodira</taxon>
        <taxon>Durocryptodira</taxon>
        <taxon>Americhelydia</taxon>
        <taxon>Chelydroidea</taxon>
        <taxon>Chelydridae</taxon>
        <taxon>Chelydra</taxon>
    </lineage>
</organism>
<comment type="similarity">
    <text evidence="12">Belongs to the G-protein coupled receptor 1 family.</text>
</comment>
<dbReference type="Proteomes" id="UP000694403">
    <property type="component" value="Unplaced"/>
</dbReference>
<proteinExistence type="inferred from homology"/>
<protein>
    <recommendedName>
        <fullName evidence="13">Olfactory receptor</fullName>
    </recommendedName>
</protein>
<dbReference type="InterPro" id="IPR017452">
    <property type="entry name" value="GPCR_Rhodpsn_7TM"/>
</dbReference>
<evidence type="ECO:0000256" key="5">
    <source>
        <dbReference type="ARBA" id="ARBA00022725"/>
    </source>
</evidence>
<accession>A0A8C3XPF3</accession>
<dbReference type="InterPro" id="IPR050516">
    <property type="entry name" value="Olfactory_GPCR"/>
</dbReference>
<keyword evidence="6 13" id="KW-1133">Transmembrane helix</keyword>
<keyword evidence="2 13" id="KW-1003">Cell membrane</keyword>
<keyword evidence="8 13" id="KW-0472">Membrane</keyword>
<evidence type="ECO:0000256" key="13">
    <source>
        <dbReference type="RuleBase" id="RU363047"/>
    </source>
</evidence>
<dbReference type="GO" id="GO:0004984">
    <property type="term" value="F:olfactory receptor activity"/>
    <property type="evidence" value="ECO:0007669"/>
    <property type="project" value="InterPro"/>
</dbReference>
<name>A0A8C3XPF3_CHESE</name>
<evidence type="ECO:0000256" key="2">
    <source>
        <dbReference type="ARBA" id="ARBA00022475"/>
    </source>
</evidence>
<evidence type="ECO:0000313" key="16">
    <source>
        <dbReference type="Proteomes" id="UP000694403"/>
    </source>
</evidence>
<sequence length="331" mass="36899">VSLQIQCTHPMLMEKGEGENQTAVTEFILLGFGDHPELQPLLFLVFLVIYIATMAGNIFIVVLVATHQHLHTPMYFFLGNLSCLETCYTSCILPRLLASLLTGDRTISVEGCITQFHFFGSLVTTECSLLATMSYDRYLAICKPLHYGTRMNGRLCIQLAAGSWISGFLICTIVTCVMSQLIFCGPNEIDHFFCDFTSLIQLTCSDTSQITPIIYIFSFLDAVSPFLLTLTSYICIILTILRIPSTSGRQKAFSTCSSHLIVVALFYGTIMIVYMLPKSGTLRALNKVFSVFYTVLTPLANPLIYSLRNREVKEALKNAVRRAVTLTKNPD</sequence>
<dbReference type="SUPFAM" id="SSF81321">
    <property type="entry name" value="Family A G protein-coupled receptor-like"/>
    <property type="match status" value="1"/>
</dbReference>
<dbReference type="PRINTS" id="PR00237">
    <property type="entry name" value="GPCRRHODOPSN"/>
</dbReference>
<evidence type="ECO:0000256" key="12">
    <source>
        <dbReference type="RuleBase" id="RU000688"/>
    </source>
</evidence>
<evidence type="ECO:0000256" key="8">
    <source>
        <dbReference type="ARBA" id="ARBA00023136"/>
    </source>
</evidence>